<organism evidence="2 3">
    <name type="scientific">Paracerasibacillus soli</name>
    <dbReference type="NCBI Taxonomy" id="480284"/>
    <lineage>
        <taxon>Bacteria</taxon>
        <taxon>Bacillati</taxon>
        <taxon>Bacillota</taxon>
        <taxon>Bacilli</taxon>
        <taxon>Bacillales</taxon>
        <taxon>Bacillaceae</taxon>
        <taxon>Paracerasibacillus</taxon>
    </lineage>
</organism>
<comment type="caution">
    <text evidence="2">The sequence shown here is derived from an EMBL/GenBank/DDBJ whole genome shotgun (WGS) entry which is preliminary data.</text>
</comment>
<dbReference type="SUPFAM" id="SSF56436">
    <property type="entry name" value="C-type lectin-like"/>
    <property type="match status" value="1"/>
</dbReference>
<keyword evidence="3" id="KW-1185">Reference proteome</keyword>
<gene>
    <name evidence="2" type="ORF">RWD45_12450</name>
</gene>
<sequence>MACIHGWKEAAHFKLLCTKAATYTRKTETKSIRPSSRFGTRDDFSSGGDFLMGTDDEQGFPRDGEGPIRRVSVAPFYIDAHTVTNAQFKKFVDATGYQTDAEQYGWSFVFYLLISETVAKTVTQKAQQTPWWWVVEGAYWQQPEGPDSTIENRMAHPVVHVSWHDAIAYCKWAGKRLPTEKEWEYAARGGLEQKIYPWGDKLNPNGKHMCNIWQGNFPMTNTKEDGYVGTAPATSFPPNDYGLYNVAGNVWEWCDDVFTTAYVAGKETGHVTQNDEGRVMRGGSFLCHDSYCNRYRVAARTSNTPDSSASNVGFRCVADR</sequence>
<evidence type="ECO:0000313" key="3">
    <source>
        <dbReference type="Proteomes" id="UP001275315"/>
    </source>
</evidence>
<dbReference type="Proteomes" id="UP001275315">
    <property type="component" value="Unassembled WGS sequence"/>
</dbReference>
<evidence type="ECO:0000313" key="2">
    <source>
        <dbReference type="EMBL" id="MDY0409226.1"/>
    </source>
</evidence>
<reference evidence="2 3" key="1">
    <citation type="submission" date="2023-10" db="EMBL/GenBank/DDBJ databases">
        <title>Virgibacillus soli CC-YMP-6 genome.</title>
        <authorList>
            <person name="Miliotis G."/>
            <person name="Sengupta P."/>
            <person name="Hameed A."/>
            <person name="Chuvochina M."/>
            <person name="Mcdonagh F."/>
            <person name="Simpson A.C."/>
            <person name="Singh N.K."/>
            <person name="Rekha P.D."/>
            <person name="Raman K."/>
            <person name="Hugenholtz P."/>
            <person name="Venkateswaran K."/>
        </authorList>
    </citation>
    <scope>NUCLEOTIDE SEQUENCE [LARGE SCALE GENOMIC DNA]</scope>
    <source>
        <strain evidence="2 3">CC-YMP-6</strain>
    </source>
</reference>
<dbReference type="InterPro" id="IPR016187">
    <property type="entry name" value="CTDL_fold"/>
</dbReference>
<protein>
    <submittedName>
        <fullName evidence="2">Formylglycine-generating enzyme family protein</fullName>
    </submittedName>
</protein>
<feature type="domain" description="Sulfatase-modifying factor enzyme-like" evidence="1">
    <location>
        <begin position="46"/>
        <end position="317"/>
    </location>
</feature>
<dbReference type="InterPro" id="IPR042095">
    <property type="entry name" value="SUMF_sf"/>
</dbReference>
<dbReference type="PANTHER" id="PTHR23150:SF19">
    <property type="entry name" value="FORMYLGLYCINE-GENERATING ENZYME"/>
    <property type="match status" value="1"/>
</dbReference>
<name>A0ABU5CTM2_9BACI</name>
<dbReference type="PANTHER" id="PTHR23150">
    <property type="entry name" value="SULFATASE MODIFYING FACTOR 1, 2"/>
    <property type="match status" value="1"/>
</dbReference>
<dbReference type="Pfam" id="PF03781">
    <property type="entry name" value="FGE-sulfatase"/>
    <property type="match status" value="1"/>
</dbReference>
<dbReference type="EMBL" id="JAWDIQ010000002">
    <property type="protein sequence ID" value="MDY0409226.1"/>
    <property type="molecule type" value="Genomic_DNA"/>
</dbReference>
<evidence type="ECO:0000259" key="1">
    <source>
        <dbReference type="Pfam" id="PF03781"/>
    </source>
</evidence>
<dbReference type="Gene3D" id="3.90.1580.10">
    <property type="entry name" value="paralog of FGE (formylglycine-generating enzyme)"/>
    <property type="match status" value="1"/>
</dbReference>
<accession>A0ABU5CTM2</accession>
<dbReference type="InterPro" id="IPR051043">
    <property type="entry name" value="Sulfatase_Mod_Factor_Kinase"/>
</dbReference>
<proteinExistence type="predicted"/>
<dbReference type="InterPro" id="IPR005532">
    <property type="entry name" value="SUMF_dom"/>
</dbReference>